<sequence length="324" mass="35842">MTKASKKHAADPIFKMDEMNERMKKLEAEMSDLRISMWAREVAAGKPEPASKPASLSSCTMMEAPVSDHGNTVVSLSDQPIEEDQHDSATAKGDDVESTVTLGRTAQLENSEISQSSVSLASPKNNSRKAKTNILSTSDNKTEVPESQGNSVVNDPTSPGNTTNPHPTLRISIDFIVHAIRDCRRPDSPFKRSILHRERIDIPEVADPDSVLNGVYTDWSWIPFLVFGAAADLVSTNICEGDIELICLKNSDFVAFIEDTMKTDNLKMFEYPSIPTDPSYRLYKFAPDFSEPEACGLRVLAWRVHGPEECCYMDRAGHPIHDAV</sequence>
<name>A0A8K0WAU4_9HYPO</name>
<keyword evidence="3" id="KW-1185">Reference proteome</keyword>
<feature type="compositionally biased region" description="Polar residues" evidence="1">
    <location>
        <begin position="105"/>
        <end position="125"/>
    </location>
</feature>
<feature type="compositionally biased region" description="Polar residues" evidence="1">
    <location>
        <begin position="133"/>
        <end position="166"/>
    </location>
</feature>
<evidence type="ECO:0000313" key="3">
    <source>
        <dbReference type="Proteomes" id="UP000813427"/>
    </source>
</evidence>
<feature type="region of interest" description="Disordered" evidence="1">
    <location>
        <begin position="105"/>
        <end position="167"/>
    </location>
</feature>
<dbReference type="Proteomes" id="UP000813427">
    <property type="component" value="Unassembled WGS sequence"/>
</dbReference>
<dbReference type="EMBL" id="JAGPXF010000004">
    <property type="protein sequence ID" value="KAH7245464.1"/>
    <property type="molecule type" value="Genomic_DNA"/>
</dbReference>
<dbReference type="OrthoDB" id="5088027at2759"/>
<comment type="caution">
    <text evidence="2">The sequence shown here is derived from an EMBL/GenBank/DDBJ whole genome shotgun (WGS) entry which is preliminary data.</text>
</comment>
<dbReference type="AlphaFoldDB" id="A0A8K0WAU4"/>
<organism evidence="2 3">
    <name type="scientific">Fusarium tricinctum</name>
    <dbReference type="NCBI Taxonomy" id="61284"/>
    <lineage>
        <taxon>Eukaryota</taxon>
        <taxon>Fungi</taxon>
        <taxon>Dikarya</taxon>
        <taxon>Ascomycota</taxon>
        <taxon>Pezizomycotina</taxon>
        <taxon>Sordariomycetes</taxon>
        <taxon>Hypocreomycetidae</taxon>
        <taxon>Hypocreales</taxon>
        <taxon>Nectriaceae</taxon>
        <taxon>Fusarium</taxon>
        <taxon>Fusarium tricinctum species complex</taxon>
    </lineage>
</organism>
<accession>A0A8K0WAU4</accession>
<proteinExistence type="predicted"/>
<gene>
    <name evidence="2" type="ORF">BKA59DRAFT_527117</name>
</gene>
<evidence type="ECO:0000313" key="2">
    <source>
        <dbReference type="EMBL" id="KAH7245464.1"/>
    </source>
</evidence>
<reference evidence="2" key="1">
    <citation type="journal article" date="2021" name="Nat. Commun.">
        <title>Genetic determinants of endophytism in the Arabidopsis root mycobiome.</title>
        <authorList>
            <person name="Mesny F."/>
            <person name="Miyauchi S."/>
            <person name="Thiergart T."/>
            <person name="Pickel B."/>
            <person name="Atanasova L."/>
            <person name="Karlsson M."/>
            <person name="Huettel B."/>
            <person name="Barry K.W."/>
            <person name="Haridas S."/>
            <person name="Chen C."/>
            <person name="Bauer D."/>
            <person name="Andreopoulos W."/>
            <person name="Pangilinan J."/>
            <person name="LaButti K."/>
            <person name="Riley R."/>
            <person name="Lipzen A."/>
            <person name="Clum A."/>
            <person name="Drula E."/>
            <person name="Henrissat B."/>
            <person name="Kohler A."/>
            <person name="Grigoriev I.V."/>
            <person name="Martin F.M."/>
            <person name="Hacquard S."/>
        </authorList>
    </citation>
    <scope>NUCLEOTIDE SEQUENCE</scope>
    <source>
        <strain evidence="2">MPI-SDFR-AT-0068</strain>
    </source>
</reference>
<evidence type="ECO:0000256" key="1">
    <source>
        <dbReference type="SAM" id="MobiDB-lite"/>
    </source>
</evidence>
<protein>
    <submittedName>
        <fullName evidence="2">Uncharacterized protein</fullName>
    </submittedName>
</protein>